<feature type="region of interest" description="Disordered" evidence="1">
    <location>
        <begin position="151"/>
        <end position="171"/>
    </location>
</feature>
<accession>A0A564YDW4</accession>
<proteinExistence type="predicted"/>
<evidence type="ECO:0000256" key="1">
    <source>
        <dbReference type="SAM" id="MobiDB-lite"/>
    </source>
</evidence>
<gene>
    <name evidence="3" type="ORF">WMSIL1_LOCUS5565</name>
</gene>
<evidence type="ECO:0000313" key="4">
    <source>
        <dbReference type="Proteomes" id="UP000321570"/>
    </source>
</evidence>
<evidence type="ECO:0000259" key="2">
    <source>
        <dbReference type="Pfam" id="PF20262"/>
    </source>
</evidence>
<feature type="region of interest" description="Disordered" evidence="1">
    <location>
        <begin position="1"/>
        <end position="48"/>
    </location>
</feature>
<organism evidence="3 4">
    <name type="scientific">Hymenolepis diminuta</name>
    <name type="common">Rat tapeworm</name>
    <dbReference type="NCBI Taxonomy" id="6216"/>
    <lineage>
        <taxon>Eukaryota</taxon>
        <taxon>Metazoa</taxon>
        <taxon>Spiralia</taxon>
        <taxon>Lophotrochozoa</taxon>
        <taxon>Platyhelminthes</taxon>
        <taxon>Cestoda</taxon>
        <taxon>Eucestoda</taxon>
        <taxon>Cyclophyllidea</taxon>
        <taxon>Hymenolepididae</taxon>
        <taxon>Hymenolepis</taxon>
    </lineage>
</organism>
<keyword evidence="4" id="KW-1185">Reference proteome</keyword>
<dbReference type="EMBL" id="CABIJS010000177">
    <property type="protein sequence ID" value="VUZ45467.1"/>
    <property type="molecule type" value="Genomic_DNA"/>
</dbReference>
<name>A0A564YDW4_HYMDI</name>
<feature type="non-terminal residue" evidence="3">
    <location>
        <position position="1"/>
    </location>
</feature>
<feature type="non-terminal residue" evidence="3">
    <location>
        <position position="260"/>
    </location>
</feature>
<dbReference type="Proteomes" id="UP000321570">
    <property type="component" value="Unassembled WGS sequence"/>
</dbReference>
<dbReference type="AlphaFoldDB" id="A0A564YDW4"/>
<dbReference type="InterPro" id="IPR046460">
    <property type="entry name" value="UNC80_C"/>
</dbReference>
<evidence type="ECO:0000313" key="3">
    <source>
        <dbReference type="EMBL" id="VUZ45467.1"/>
    </source>
</evidence>
<dbReference type="Pfam" id="PF20262">
    <property type="entry name" value="UNC80_C"/>
    <property type="match status" value="1"/>
</dbReference>
<sequence length="260" mass="26492">RTPLSSTSPSSALTSSLAKSSSSVGGSSAGSSIDRAPTSVSGSTTSGSLPAAFASESTRFIALMLSCLESSYRLKDLCERANFEFCRCPTIFESGTENLSNYLAYLIVPLLIQCSTGGGDFPNLSKENVYYALEVCLSGLFVGSEKCTSVSTTGNVEPTGAGSSRGPGTTSDHITFETPRNRLGLHSSFMLANSKSNQPTSGVGDNNAGIGGIKASLSQSMSGTVGVTGLLQLPNLLGGPAVTGSTWELIGPSGLACDLG</sequence>
<feature type="domain" description="Protein UNC80 C-terminal" evidence="2">
    <location>
        <begin position="36"/>
        <end position="164"/>
    </location>
</feature>
<reference evidence="3 4" key="1">
    <citation type="submission" date="2019-07" db="EMBL/GenBank/DDBJ databases">
        <authorList>
            <person name="Jastrzebski P J."/>
            <person name="Paukszto L."/>
            <person name="Jastrzebski P J."/>
        </authorList>
    </citation>
    <scope>NUCLEOTIDE SEQUENCE [LARGE SCALE GENOMIC DNA]</scope>
    <source>
        <strain evidence="3 4">WMS-il1</strain>
    </source>
</reference>
<protein>
    <recommendedName>
        <fullName evidence="2">Protein UNC80 C-terminal domain-containing protein</fullName>
    </recommendedName>
</protein>